<protein>
    <submittedName>
        <fullName evidence="1">Uncharacterized protein</fullName>
    </submittedName>
</protein>
<dbReference type="EMBL" id="SPHZ02000011">
    <property type="protein sequence ID" value="KAF0890972.1"/>
    <property type="molecule type" value="Genomic_DNA"/>
</dbReference>
<dbReference type="OrthoDB" id="1931687at2759"/>
<dbReference type="InterPro" id="IPR036875">
    <property type="entry name" value="Znf_CCHC_sf"/>
</dbReference>
<evidence type="ECO:0000313" key="1">
    <source>
        <dbReference type="EMBL" id="KAF0890972.1"/>
    </source>
</evidence>
<name>A0A6G1BT20_9ORYZ</name>
<keyword evidence="2" id="KW-1185">Reference proteome</keyword>
<gene>
    <name evidence="1" type="ORF">E2562_005083</name>
</gene>
<organism evidence="1 2">
    <name type="scientific">Oryza meyeriana var. granulata</name>
    <dbReference type="NCBI Taxonomy" id="110450"/>
    <lineage>
        <taxon>Eukaryota</taxon>
        <taxon>Viridiplantae</taxon>
        <taxon>Streptophyta</taxon>
        <taxon>Embryophyta</taxon>
        <taxon>Tracheophyta</taxon>
        <taxon>Spermatophyta</taxon>
        <taxon>Magnoliopsida</taxon>
        <taxon>Liliopsida</taxon>
        <taxon>Poales</taxon>
        <taxon>Poaceae</taxon>
        <taxon>BOP clade</taxon>
        <taxon>Oryzoideae</taxon>
        <taxon>Oryzeae</taxon>
        <taxon>Oryzinae</taxon>
        <taxon>Oryza</taxon>
        <taxon>Oryza meyeriana</taxon>
    </lineage>
</organism>
<comment type="caution">
    <text evidence="1">The sequence shown here is derived from an EMBL/GenBank/DDBJ whole genome shotgun (WGS) entry which is preliminary data.</text>
</comment>
<dbReference type="AlphaFoldDB" id="A0A6G1BT20"/>
<dbReference type="SUPFAM" id="SSF57756">
    <property type="entry name" value="Retrovirus zinc finger-like domains"/>
    <property type="match status" value="1"/>
</dbReference>
<dbReference type="GO" id="GO:0008270">
    <property type="term" value="F:zinc ion binding"/>
    <property type="evidence" value="ECO:0007669"/>
    <property type="project" value="InterPro"/>
</dbReference>
<accession>A0A6G1BT20</accession>
<sequence length="178" mass="20338">MYMGESEKINEFALKVTTVVNEILSLGTKVEETTIVEKLLHSVLDKFLPLVSIIEQWGNVMKMTMTETIRRLRAFEEPSKGRRCAKEGEQQLLVAEAEPRFTRAEWEAKVVEEKRSSEGSGSSGKKKKYRGKFDKSKIDCRNYGEFRHFADECPIVKKVVKGMAQLAMVDTDDKPMLL</sequence>
<dbReference type="Proteomes" id="UP000479710">
    <property type="component" value="Unassembled WGS sequence"/>
</dbReference>
<dbReference type="GO" id="GO:0003676">
    <property type="term" value="F:nucleic acid binding"/>
    <property type="evidence" value="ECO:0007669"/>
    <property type="project" value="InterPro"/>
</dbReference>
<proteinExistence type="predicted"/>
<reference evidence="1 2" key="1">
    <citation type="submission" date="2019-11" db="EMBL/GenBank/DDBJ databases">
        <title>Whole genome sequence of Oryza granulata.</title>
        <authorList>
            <person name="Li W."/>
        </authorList>
    </citation>
    <scope>NUCLEOTIDE SEQUENCE [LARGE SCALE GENOMIC DNA]</scope>
    <source>
        <strain evidence="2">cv. Menghai</strain>
        <tissue evidence="1">Leaf</tissue>
    </source>
</reference>
<evidence type="ECO:0000313" key="2">
    <source>
        <dbReference type="Proteomes" id="UP000479710"/>
    </source>
</evidence>